<dbReference type="SUPFAM" id="SSF51445">
    <property type="entry name" value="(Trans)glycosidases"/>
    <property type="match status" value="1"/>
</dbReference>
<feature type="domain" description="Glycoside hydrolase family 42 N-terminal" evidence="4">
    <location>
        <begin position="59"/>
        <end position="121"/>
    </location>
</feature>
<evidence type="ECO:0000313" key="5">
    <source>
        <dbReference type="EMBL" id="OGG84973.1"/>
    </source>
</evidence>
<dbReference type="GO" id="GO:0005975">
    <property type="term" value="P:carbohydrate metabolic process"/>
    <property type="evidence" value="ECO:0007669"/>
    <property type="project" value="InterPro"/>
</dbReference>
<dbReference type="Gene3D" id="3.20.20.80">
    <property type="entry name" value="Glycosidases"/>
    <property type="match status" value="1"/>
</dbReference>
<reference evidence="5 6" key="1">
    <citation type="journal article" date="2016" name="Nat. Commun.">
        <title>Thousands of microbial genomes shed light on interconnected biogeochemical processes in an aquifer system.</title>
        <authorList>
            <person name="Anantharaman K."/>
            <person name="Brown C.T."/>
            <person name="Hug L.A."/>
            <person name="Sharon I."/>
            <person name="Castelle C.J."/>
            <person name="Probst A.J."/>
            <person name="Thomas B.C."/>
            <person name="Singh A."/>
            <person name="Wilkins M.J."/>
            <person name="Karaoz U."/>
            <person name="Brodie E.L."/>
            <person name="Williams K.H."/>
            <person name="Hubbard S.S."/>
            <person name="Banfield J.F."/>
        </authorList>
    </citation>
    <scope>NUCLEOTIDE SEQUENCE [LARGE SCALE GENOMIC DNA]</scope>
</reference>
<sequence>MSWWKIILIALAVKITLLFLIIVFLAQKEVPTEITYGMSFNTMYATELGLDWKETYDALLNDLGVRYLRLAAHWPMIEPVDGVYNFTELDYQIAEAERVGAEVVLAVGRRLPRWPECHIPEWASKLPVSDNNTAQLEYVTQVVERYRNSPAVKIWQVENEPFLEVFAFDHCGFLDTEFLDKEIALVHELDPSRQVLVTDSGNLGLWYGAYKRGDIFGTSVYVHFWNPDIGQFRTLLPPFVYRVKENLLSLIYGEKETFLIELSAEPWLIAPISTVPLETQFSRMDLEKFEDILAYAKETRYQKQYLWGAEWWYWLVKQGHPEMWEMGKGLYQSPEITAK</sequence>
<evidence type="ECO:0000256" key="3">
    <source>
        <dbReference type="SAM" id="Phobius"/>
    </source>
</evidence>
<feature type="transmembrane region" description="Helical" evidence="3">
    <location>
        <begin position="6"/>
        <end position="26"/>
    </location>
</feature>
<dbReference type="Proteomes" id="UP000177325">
    <property type="component" value="Unassembled WGS sequence"/>
</dbReference>
<dbReference type="EMBL" id="MFMM01000001">
    <property type="protein sequence ID" value="OGG84973.1"/>
    <property type="molecule type" value="Genomic_DNA"/>
</dbReference>
<proteinExistence type="predicted"/>
<dbReference type="STRING" id="1798525.A3G90_02815"/>
<keyword evidence="3" id="KW-0472">Membrane</keyword>
<dbReference type="Pfam" id="PF02449">
    <property type="entry name" value="Glyco_hydro_42"/>
    <property type="match status" value="1"/>
</dbReference>
<evidence type="ECO:0000259" key="4">
    <source>
        <dbReference type="Pfam" id="PF02449"/>
    </source>
</evidence>
<dbReference type="GO" id="GO:0004565">
    <property type="term" value="F:beta-galactosidase activity"/>
    <property type="evidence" value="ECO:0007669"/>
    <property type="project" value="InterPro"/>
</dbReference>
<dbReference type="InterPro" id="IPR051923">
    <property type="entry name" value="Glycosyl_Hydrolase_39"/>
</dbReference>
<dbReference type="PANTHER" id="PTHR12631:SF10">
    <property type="entry name" value="BETA-XYLOSIDASE-LIKE PROTEIN-RELATED"/>
    <property type="match status" value="1"/>
</dbReference>
<evidence type="ECO:0000256" key="2">
    <source>
        <dbReference type="ARBA" id="ARBA00023295"/>
    </source>
</evidence>
<keyword evidence="3" id="KW-0812">Transmembrane</keyword>
<name>A0A1F6FGJ4_9BACT</name>
<keyword evidence="2" id="KW-0326">Glycosidase</keyword>
<organism evidence="5 6">
    <name type="scientific">Candidatus Kaiserbacteria bacterium RIFCSPLOWO2_12_FULL_45_26</name>
    <dbReference type="NCBI Taxonomy" id="1798525"/>
    <lineage>
        <taxon>Bacteria</taxon>
        <taxon>Candidatus Kaiseribacteriota</taxon>
    </lineage>
</organism>
<dbReference type="PANTHER" id="PTHR12631">
    <property type="entry name" value="ALPHA-L-IDURONIDASE"/>
    <property type="match status" value="1"/>
</dbReference>
<dbReference type="InterPro" id="IPR017853">
    <property type="entry name" value="GH"/>
</dbReference>
<dbReference type="InterPro" id="IPR013529">
    <property type="entry name" value="Glyco_hydro_42_N"/>
</dbReference>
<keyword evidence="1" id="KW-0378">Hydrolase</keyword>
<protein>
    <recommendedName>
        <fullName evidence="4">Glycoside hydrolase family 42 N-terminal domain-containing protein</fullName>
    </recommendedName>
</protein>
<evidence type="ECO:0000256" key="1">
    <source>
        <dbReference type="ARBA" id="ARBA00022801"/>
    </source>
</evidence>
<dbReference type="AlphaFoldDB" id="A0A1F6FGJ4"/>
<dbReference type="GO" id="GO:0009341">
    <property type="term" value="C:beta-galactosidase complex"/>
    <property type="evidence" value="ECO:0007669"/>
    <property type="project" value="InterPro"/>
</dbReference>
<keyword evidence="3" id="KW-1133">Transmembrane helix</keyword>
<accession>A0A1F6FGJ4</accession>
<comment type="caution">
    <text evidence="5">The sequence shown here is derived from an EMBL/GenBank/DDBJ whole genome shotgun (WGS) entry which is preliminary data.</text>
</comment>
<evidence type="ECO:0000313" key="6">
    <source>
        <dbReference type="Proteomes" id="UP000177325"/>
    </source>
</evidence>
<gene>
    <name evidence="5" type="ORF">A3G90_02815</name>
</gene>